<keyword evidence="3 6" id="KW-0812">Transmembrane</keyword>
<gene>
    <name evidence="7" type="ORF">ABID43_000481</name>
</gene>
<dbReference type="PANTHER" id="PTHR43370:SF2">
    <property type="entry name" value="ABC TRANSPORTER PERMEASE PROTEIN"/>
    <property type="match status" value="1"/>
</dbReference>
<proteinExistence type="predicted"/>
<evidence type="ECO:0000313" key="7">
    <source>
        <dbReference type="EMBL" id="MET3690962.1"/>
    </source>
</evidence>
<dbReference type="InterPro" id="IPR001851">
    <property type="entry name" value="ABC_transp_permease"/>
</dbReference>
<feature type="transmembrane region" description="Helical" evidence="6">
    <location>
        <begin position="143"/>
        <end position="168"/>
    </location>
</feature>
<evidence type="ECO:0000256" key="3">
    <source>
        <dbReference type="ARBA" id="ARBA00022692"/>
    </source>
</evidence>
<keyword evidence="7" id="KW-0813">Transport</keyword>
<evidence type="ECO:0000256" key="2">
    <source>
        <dbReference type="ARBA" id="ARBA00022475"/>
    </source>
</evidence>
<dbReference type="CDD" id="cd06580">
    <property type="entry name" value="TM_PBP1_transp_TpRbsC_like"/>
    <property type="match status" value="1"/>
</dbReference>
<evidence type="ECO:0000256" key="4">
    <source>
        <dbReference type="ARBA" id="ARBA00022989"/>
    </source>
</evidence>
<dbReference type="RefSeq" id="WP_238275069.1">
    <property type="nucleotide sequence ID" value="NZ_BPQL01000004.1"/>
</dbReference>
<reference evidence="7 8" key="1">
    <citation type="submission" date="2024-06" db="EMBL/GenBank/DDBJ databases">
        <title>Genomic Encyclopedia of Type Strains, Phase IV (KMG-IV): sequencing the most valuable type-strain genomes for metagenomic binning, comparative biology and taxonomic classification.</title>
        <authorList>
            <person name="Goeker M."/>
        </authorList>
    </citation>
    <scope>NUCLEOTIDE SEQUENCE [LARGE SCALE GENOMIC DNA]</scope>
    <source>
        <strain evidence="7 8">DSM 21331</strain>
    </source>
</reference>
<dbReference type="PANTHER" id="PTHR43370">
    <property type="entry name" value="SUGAR ABC TRANSPORTER INTEGRAL MEMBRANE PROTEIN-RELATED"/>
    <property type="match status" value="1"/>
</dbReference>
<evidence type="ECO:0000313" key="8">
    <source>
        <dbReference type="Proteomes" id="UP001549145"/>
    </source>
</evidence>
<organism evidence="7 8">
    <name type="scientific">Methylobacterium goesingense</name>
    <dbReference type="NCBI Taxonomy" id="243690"/>
    <lineage>
        <taxon>Bacteria</taxon>
        <taxon>Pseudomonadati</taxon>
        <taxon>Pseudomonadota</taxon>
        <taxon>Alphaproteobacteria</taxon>
        <taxon>Hyphomicrobiales</taxon>
        <taxon>Methylobacteriaceae</taxon>
        <taxon>Methylobacterium</taxon>
    </lineage>
</organism>
<keyword evidence="7" id="KW-0762">Sugar transport</keyword>
<feature type="transmembrane region" description="Helical" evidence="6">
    <location>
        <begin position="48"/>
        <end position="65"/>
    </location>
</feature>
<accession>A0ABV2KZH1</accession>
<evidence type="ECO:0000256" key="1">
    <source>
        <dbReference type="ARBA" id="ARBA00004651"/>
    </source>
</evidence>
<evidence type="ECO:0000256" key="6">
    <source>
        <dbReference type="SAM" id="Phobius"/>
    </source>
</evidence>
<dbReference type="Pfam" id="PF02653">
    <property type="entry name" value="BPD_transp_2"/>
    <property type="match status" value="1"/>
</dbReference>
<comment type="subcellular location">
    <subcellularLocation>
        <location evidence="1">Cell membrane</location>
        <topology evidence="1">Multi-pass membrane protein</topology>
    </subcellularLocation>
</comment>
<keyword evidence="5 6" id="KW-0472">Membrane</keyword>
<dbReference type="EMBL" id="JBEPMM010000001">
    <property type="protein sequence ID" value="MET3690962.1"/>
    <property type="molecule type" value="Genomic_DNA"/>
</dbReference>
<feature type="transmembrane region" description="Helical" evidence="6">
    <location>
        <begin position="101"/>
        <end position="123"/>
    </location>
</feature>
<protein>
    <submittedName>
        <fullName evidence="7">Simple sugar transport system permease protein</fullName>
    </submittedName>
</protein>
<feature type="transmembrane region" description="Helical" evidence="6">
    <location>
        <begin position="236"/>
        <end position="263"/>
    </location>
</feature>
<comment type="caution">
    <text evidence="7">The sequence shown here is derived from an EMBL/GenBank/DDBJ whole genome shotgun (WGS) entry which is preliminary data.</text>
</comment>
<feature type="transmembrane region" description="Helical" evidence="6">
    <location>
        <begin position="71"/>
        <end position="89"/>
    </location>
</feature>
<feature type="transmembrane region" description="Helical" evidence="6">
    <location>
        <begin position="197"/>
        <end position="216"/>
    </location>
</feature>
<keyword evidence="4 6" id="KW-1133">Transmembrane helix</keyword>
<keyword evidence="2" id="KW-1003">Cell membrane</keyword>
<name>A0ABV2KZH1_9HYPH</name>
<keyword evidence="8" id="KW-1185">Reference proteome</keyword>
<evidence type="ECO:0000256" key="5">
    <source>
        <dbReference type="ARBA" id="ARBA00023136"/>
    </source>
</evidence>
<sequence>MSGLDLPGDLGLWSVLLAVIGGAIRVSTPFLFVSLGETITERSGRINLGLEGTLVFGAMSAYATAVLTGSAWAGVAVAGLSGGLFGLLHGWICRLPRVNDVALGIALMLFGSGLAFFFGKAFIQPSAPQLPAIPFGNWSDLAQVRAALQINVLFLIGAALSVFLWWALRNTRIGLVVRIVGDSTDAARAMGYDVDRVRLLATGAGGVLAGIGGAYLSLYYPGSWNEGISSGQGLMAVALVVFARWNPLACFGAALLFGGAGALGPALQSVGVSSGYYLFYAAPYVLTLGVLIATSSPNHALAGAPGELGQAK</sequence>
<dbReference type="Proteomes" id="UP001549145">
    <property type="component" value="Unassembled WGS sequence"/>
</dbReference>
<feature type="transmembrane region" description="Helical" evidence="6">
    <location>
        <begin position="275"/>
        <end position="293"/>
    </location>
</feature>
<feature type="transmembrane region" description="Helical" evidence="6">
    <location>
        <begin position="12"/>
        <end position="36"/>
    </location>
</feature>